<protein>
    <recommendedName>
        <fullName evidence="4">Plasmid stabilization protein</fullName>
    </recommendedName>
</protein>
<gene>
    <name evidence="2" type="ORF">IX84_12630</name>
</gene>
<keyword evidence="3" id="KW-1185">Reference proteome</keyword>
<organism evidence="2 3">
    <name type="scientific">Phaeodactylibacter xiamenensis</name>
    <dbReference type="NCBI Taxonomy" id="1524460"/>
    <lineage>
        <taxon>Bacteria</taxon>
        <taxon>Pseudomonadati</taxon>
        <taxon>Bacteroidota</taxon>
        <taxon>Saprospiria</taxon>
        <taxon>Saprospirales</taxon>
        <taxon>Haliscomenobacteraceae</taxon>
        <taxon>Phaeodactylibacter</taxon>
    </lineage>
</organism>
<dbReference type="AlphaFoldDB" id="A0A098SA45"/>
<name>A0A098SA45_9BACT</name>
<dbReference type="InterPro" id="IPR007712">
    <property type="entry name" value="RelE/ParE_toxin"/>
</dbReference>
<accession>A0A098SA45</accession>
<dbReference type="STRING" id="1524460.IX84_12630"/>
<proteinExistence type="predicted"/>
<comment type="caution">
    <text evidence="2">The sequence shown here is derived from an EMBL/GenBank/DDBJ whole genome shotgun (WGS) entry which is preliminary data.</text>
</comment>
<dbReference type="Proteomes" id="UP000029736">
    <property type="component" value="Unassembled WGS sequence"/>
</dbReference>
<evidence type="ECO:0000313" key="3">
    <source>
        <dbReference type="Proteomes" id="UP000029736"/>
    </source>
</evidence>
<keyword evidence="1" id="KW-1277">Toxin-antitoxin system</keyword>
<dbReference type="EMBL" id="JPOS01000029">
    <property type="protein sequence ID" value="KGE87957.1"/>
    <property type="molecule type" value="Genomic_DNA"/>
</dbReference>
<dbReference type="Pfam" id="PF05016">
    <property type="entry name" value="ParE_toxin"/>
    <property type="match status" value="1"/>
</dbReference>
<reference evidence="2 3" key="1">
    <citation type="journal article" date="2014" name="Int. J. Syst. Evol. Microbiol.">
        <title>Phaeodactylibacter xiamenensis gen. nov., sp. nov., a member of the family Saprospiraceae isolated from the marine alga Phaeodactylum tricornutum.</title>
        <authorList>
            <person name="Chen Z.Jr."/>
            <person name="Lei X."/>
            <person name="Lai Q."/>
            <person name="Li Y."/>
            <person name="Zhang B."/>
            <person name="Zhang J."/>
            <person name="Zhang H."/>
            <person name="Yang L."/>
            <person name="Zheng W."/>
            <person name="Tian Y."/>
            <person name="Yu Z."/>
            <person name="Xu H.Jr."/>
            <person name="Zheng T."/>
        </authorList>
    </citation>
    <scope>NUCLEOTIDE SEQUENCE [LARGE SCALE GENOMIC DNA]</scope>
    <source>
        <strain evidence="2 3">KD52</strain>
    </source>
</reference>
<dbReference type="RefSeq" id="WP_044220660.1">
    <property type="nucleotide sequence ID" value="NZ_JBKAGJ010000012.1"/>
</dbReference>
<sequence length="109" mass="12682">MVKSYQVVITSGARQSLKDITDYIRRTDSDKQANYVSSEVLKLAQSLVKLPNRYPELLTSEATGAIYRYIPNRYKVKIIYTVQEDKDRVIVVRMYHDRQSLDALKKILP</sequence>
<evidence type="ECO:0008006" key="4">
    <source>
        <dbReference type="Google" id="ProtNLM"/>
    </source>
</evidence>
<dbReference type="Gene3D" id="3.30.2310.20">
    <property type="entry name" value="RelE-like"/>
    <property type="match status" value="1"/>
</dbReference>
<dbReference type="OrthoDB" id="1031021at2"/>
<dbReference type="InterPro" id="IPR035093">
    <property type="entry name" value="RelE/ParE_toxin_dom_sf"/>
</dbReference>
<evidence type="ECO:0000313" key="2">
    <source>
        <dbReference type="EMBL" id="KGE87957.1"/>
    </source>
</evidence>
<evidence type="ECO:0000256" key="1">
    <source>
        <dbReference type="ARBA" id="ARBA00022649"/>
    </source>
</evidence>